<dbReference type="PANTHER" id="PTHR43649">
    <property type="entry name" value="ARABINOSE-BINDING PROTEIN-RELATED"/>
    <property type="match status" value="1"/>
</dbReference>
<dbReference type="InterPro" id="IPR050490">
    <property type="entry name" value="Bact_solute-bd_prot1"/>
</dbReference>
<feature type="signal peptide" evidence="2">
    <location>
        <begin position="1"/>
        <end position="19"/>
    </location>
</feature>
<evidence type="ECO:0000256" key="2">
    <source>
        <dbReference type="SAM" id="SignalP"/>
    </source>
</evidence>
<protein>
    <submittedName>
        <fullName evidence="3">ABC-type glycerol-3-phosphate transport system, substrate-binding protein</fullName>
    </submittedName>
</protein>
<dbReference type="Proteomes" id="UP000190286">
    <property type="component" value="Unassembled WGS sequence"/>
</dbReference>
<dbReference type="OrthoDB" id="55273at2"/>
<keyword evidence="4" id="KW-1185">Reference proteome</keyword>
<feature type="chain" id="PRO_5038796382" evidence="2">
    <location>
        <begin position="20"/>
        <end position="485"/>
    </location>
</feature>
<organism evidence="3 4">
    <name type="scientific">Gemmiger formicilis</name>
    <dbReference type="NCBI Taxonomy" id="745368"/>
    <lineage>
        <taxon>Bacteria</taxon>
        <taxon>Bacillati</taxon>
        <taxon>Bacillota</taxon>
        <taxon>Clostridia</taxon>
        <taxon>Eubacteriales</taxon>
        <taxon>Gemmiger</taxon>
    </lineage>
</organism>
<evidence type="ECO:0000313" key="3">
    <source>
        <dbReference type="EMBL" id="SKA88593.1"/>
    </source>
</evidence>
<dbReference type="GeneID" id="93338298"/>
<dbReference type="SUPFAM" id="SSF53850">
    <property type="entry name" value="Periplasmic binding protein-like II"/>
    <property type="match status" value="1"/>
</dbReference>
<dbReference type="AlphaFoldDB" id="A0A1T4XGI5"/>
<accession>A0A1T4XGI5</accession>
<reference evidence="3 4" key="1">
    <citation type="submission" date="2017-02" db="EMBL/GenBank/DDBJ databases">
        <authorList>
            <person name="Peterson S.W."/>
        </authorList>
    </citation>
    <scope>NUCLEOTIDE SEQUENCE [LARGE SCALE GENOMIC DNA]</scope>
    <source>
        <strain evidence="3 4">ATCC 27749</strain>
    </source>
</reference>
<dbReference type="RefSeq" id="WP_078784758.1">
    <property type="nucleotide sequence ID" value="NZ_FUYF01000010.1"/>
</dbReference>
<dbReference type="EMBL" id="FUYF01000010">
    <property type="protein sequence ID" value="SKA88593.1"/>
    <property type="molecule type" value="Genomic_DNA"/>
</dbReference>
<name>A0A1T4XGI5_9FIRM</name>
<dbReference type="STRING" id="745368.SAMN02745178_01841"/>
<evidence type="ECO:0000313" key="4">
    <source>
        <dbReference type="Proteomes" id="UP000190286"/>
    </source>
</evidence>
<gene>
    <name evidence="3" type="ORF">SAMN02745178_01841</name>
</gene>
<dbReference type="Gene3D" id="3.40.190.10">
    <property type="entry name" value="Periplasmic binding protein-like II"/>
    <property type="match status" value="1"/>
</dbReference>
<dbReference type="PANTHER" id="PTHR43649:SF12">
    <property type="entry name" value="DIACETYLCHITOBIOSE BINDING PROTEIN DASA"/>
    <property type="match status" value="1"/>
</dbReference>
<dbReference type="PROSITE" id="PS51257">
    <property type="entry name" value="PROKAR_LIPOPROTEIN"/>
    <property type="match status" value="1"/>
</dbReference>
<evidence type="ECO:0000256" key="1">
    <source>
        <dbReference type="SAM" id="MobiDB-lite"/>
    </source>
</evidence>
<proteinExistence type="predicted"/>
<sequence>MKKAMSLLTATAMAATLLAGCGGGTASSSAAPAADSTSTEASSTAAEPAADAAAEEGKVLNIWCWNDEFQSRFNDYYPGVKAIAADKSTTTLDNGVTVKWTINPNDNNNYQNKLDEALLKQDSAAADDKIDIFLIEADYALKYVDSEYTLDVKKDVGLTDDDLKDQYQYTKDIVTVDGVQKGTTWQATPGLFAYRRSIAEDVLGTDDPTEVQAALSDWDKFNDVAEKAATKGYKMLSGYDDSYRTFSNNVSAGWVDGTTVKVDPNIMNWVDQTKTYTDNGYNNKTSLWSDQWAADQGPAGKVFGFFYSTWGINFTLLGNSLATPESEGGKQEVGNGIFGDYAVCQGPQPYYWGGTWICAAAGTDNIPTIKDVMYSLTCDADIMTKITEDTQDYTNCKSAMDSIAADPNFGSAFLGGQNHIALFAEVAPTIDMSNAGPYDQGCNETFQSCFKDYFDGTVDLETAKKNFEDQIKVKYPELSSVEWPA</sequence>
<keyword evidence="2" id="KW-0732">Signal</keyword>
<feature type="region of interest" description="Disordered" evidence="1">
    <location>
        <begin position="29"/>
        <end position="50"/>
    </location>
</feature>